<dbReference type="OrthoDB" id="964393at2"/>
<protein>
    <submittedName>
        <fullName evidence="2">Uncharacterized protein</fullName>
    </submittedName>
</protein>
<keyword evidence="3" id="KW-1185">Reference proteome</keyword>
<dbReference type="Proteomes" id="UP000317624">
    <property type="component" value="Unassembled WGS sequence"/>
</dbReference>
<feature type="region of interest" description="Disordered" evidence="1">
    <location>
        <begin position="1"/>
        <end position="70"/>
    </location>
</feature>
<organism evidence="2 3">
    <name type="scientific">Hymenobacter setariae</name>
    <dbReference type="NCBI Taxonomy" id="2594794"/>
    <lineage>
        <taxon>Bacteria</taxon>
        <taxon>Pseudomonadati</taxon>
        <taxon>Bacteroidota</taxon>
        <taxon>Cytophagia</taxon>
        <taxon>Cytophagales</taxon>
        <taxon>Hymenobacteraceae</taxon>
        <taxon>Hymenobacter</taxon>
    </lineage>
</organism>
<accession>A0A558BUV2</accession>
<comment type="caution">
    <text evidence="2">The sequence shown here is derived from an EMBL/GenBank/DDBJ whole genome shotgun (WGS) entry which is preliminary data.</text>
</comment>
<gene>
    <name evidence="2" type="ORF">FNT36_12540</name>
</gene>
<feature type="compositionally biased region" description="Polar residues" evidence="1">
    <location>
        <begin position="9"/>
        <end position="18"/>
    </location>
</feature>
<dbReference type="AlphaFoldDB" id="A0A558BUV2"/>
<sequence>MATHHTEQNQESQTNKNQAGMPEQHKADALPAGNLDEATEERLADEAEDAGVRHPNRGHNKPDNGKGSYA</sequence>
<evidence type="ECO:0000256" key="1">
    <source>
        <dbReference type="SAM" id="MobiDB-lite"/>
    </source>
</evidence>
<dbReference type="RefSeq" id="WP_144848086.1">
    <property type="nucleotide sequence ID" value="NZ_VMRJ01000003.1"/>
</dbReference>
<evidence type="ECO:0000313" key="3">
    <source>
        <dbReference type="Proteomes" id="UP000317624"/>
    </source>
</evidence>
<reference evidence="2 3" key="1">
    <citation type="submission" date="2019-07" db="EMBL/GenBank/DDBJ databases">
        <title>Hymenobacter sp. straun FUR1 Genome sequencing and assembly.</title>
        <authorList>
            <person name="Chhetri G."/>
        </authorList>
    </citation>
    <scope>NUCLEOTIDE SEQUENCE [LARGE SCALE GENOMIC DNA]</scope>
    <source>
        <strain evidence="2 3">Fur1</strain>
    </source>
</reference>
<name>A0A558BUV2_9BACT</name>
<evidence type="ECO:0000313" key="2">
    <source>
        <dbReference type="EMBL" id="TVT40304.1"/>
    </source>
</evidence>
<proteinExistence type="predicted"/>
<dbReference type="EMBL" id="VMRJ01000003">
    <property type="protein sequence ID" value="TVT40304.1"/>
    <property type="molecule type" value="Genomic_DNA"/>
</dbReference>